<dbReference type="Gene3D" id="1.20.1250.20">
    <property type="entry name" value="MFS general substrate transporter like domains"/>
    <property type="match status" value="1"/>
</dbReference>
<dbReference type="Gene3D" id="1.20.1720.10">
    <property type="entry name" value="Multidrug resistance protein D"/>
    <property type="match status" value="1"/>
</dbReference>
<dbReference type="CDD" id="cd17503">
    <property type="entry name" value="MFS_LmrB_MDR_like"/>
    <property type="match status" value="1"/>
</dbReference>
<dbReference type="InterPro" id="IPR011701">
    <property type="entry name" value="MFS"/>
</dbReference>
<feature type="domain" description="Major facilitator superfamily (MFS) profile" evidence="9">
    <location>
        <begin position="28"/>
        <end position="476"/>
    </location>
</feature>
<evidence type="ECO:0000256" key="8">
    <source>
        <dbReference type="SAM" id="Phobius"/>
    </source>
</evidence>
<sequence>MTNDSDIDRQEPHTESPDTRLDPAFMQMALVLLLAMLMALLDETIVNVGVKSLTAEFGATLATIQWVTAGYILAVAVATPFAGWAVDRFGGKRMWLAAVGVFLAGSLLCGLAWSAESLIGFRVVQGLGGGMIIPIVQTVLARTAGEARVAKAMGLISIPLTLGPILGPIIGGVLIDAASWRWMFWINVPIGIIALALGVLKLPADEKSDDSVASLDVIGLLLVSPGFALIIYGLTTAGGGGSFGDIRVVIAFALGLVLLAGYVVHALTTRSTPLIDVRMFRNRGFSFAVVTMFLVGAVANSILLLTPLYLQQSRDFDAFHAGLLLIPSGVLGAAGAISSGKLADKFTARTTSTIGMAITAVGAAGLVTVGSGTSQIYLLLAVGITGYGIGLTAPGTMAHMYKVVGAERAARATSALFIFNQLGGAIGIASVAVLLETRLDGDEGYPAAAYGGVYWLVVGFAVVAALSALLIPGKFRVTAPDNPAGLDRDSTEETYQ</sequence>
<feature type="transmembrane region" description="Helical" evidence="8">
    <location>
        <begin position="246"/>
        <end position="264"/>
    </location>
</feature>
<accession>A0A239MCS2</accession>
<feature type="transmembrane region" description="Helical" evidence="8">
    <location>
        <begin position="182"/>
        <end position="200"/>
    </location>
</feature>
<evidence type="ECO:0000256" key="3">
    <source>
        <dbReference type="ARBA" id="ARBA00022475"/>
    </source>
</evidence>
<evidence type="ECO:0000256" key="5">
    <source>
        <dbReference type="ARBA" id="ARBA00022989"/>
    </source>
</evidence>
<keyword evidence="4 8" id="KW-0812">Transmembrane</keyword>
<evidence type="ECO:0000313" key="10">
    <source>
        <dbReference type="EMBL" id="SNT39943.1"/>
    </source>
</evidence>
<feature type="transmembrane region" description="Helical" evidence="8">
    <location>
        <begin position="447"/>
        <end position="471"/>
    </location>
</feature>
<keyword evidence="6 8" id="KW-0472">Membrane</keyword>
<dbReference type="RefSeq" id="WP_089250800.1">
    <property type="nucleotide sequence ID" value="NZ_FZOW01000017.1"/>
</dbReference>
<dbReference type="OrthoDB" id="9812221at2"/>
<evidence type="ECO:0000256" key="2">
    <source>
        <dbReference type="ARBA" id="ARBA00022448"/>
    </source>
</evidence>
<gene>
    <name evidence="10" type="ORF">SAMN05421642_11728</name>
</gene>
<feature type="transmembrane region" description="Helical" evidence="8">
    <location>
        <begin position="119"/>
        <end position="140"/>
    </location>
</feature>
<dbReference type="PROSITE" id="PS50850">
    <property type="entry name" value="MFS"/>
    <property type="match status" value="1"/>
</dbReference>
<dbReference type="SUPFAM" id="SSF103473">
    <property type="entry name" value="MFS general substrate transporter"/>
    <property type="match status" value="1"/>
</dbReference>
<comment type="subcellular location">
    <subcellularLocation>
        <location evidence="1">Cell membrane</location>
        <topology evidence="1">Multi-pass membrane protein</topology>
    </subcellularLocation>
</comment>
<dbReference type="GO" id="GO:0022857">
    <property type="term" value="F:transmembrane transporter activity"/>
    <property type="evidence" value="ECO:0007669"/>
    <property type="project" value="InterPro"/>
</dbReference>
<dbReference type="NCBIfam" id="TIGR00711">
    <property type="entry name" value="efflux_EmrB"/>
    <property type="match status" value="1"/>
</dbReference>
<feature type="transmembrane region" description="Helical" evidence="8">
    <location>
        <begin position="21"/>
        <end position="41"/>
    </location>
</feature>
<dbReference type="InterPro" id="IPR020846">
    <property type="entry name" value="MFS_dom"/>
</dbReference>
<dbReference type="AlphaFoldDB" id="A0A239MCS2"/>
<dbReference type="EMBL" id="FZOW01000017">
    <property type="protein sequence ID" value="SNT39943.1"/>
    <property type="molecule type" value="Genomic_DNA"/>
</dbReference>
<feature type="transmembrane region" description="Helical" evidence="8">
    <location>
        <begin position="376"/>
        <end position="394"/>
    </location>
</feature>
<feature type="region of interest" description="Disordered" evidence="7">
    <location>
        <begin position="1"/>
        <end position="20"/>
    </location>
</feature>
<feature type="transmembrane region" description="Helical" evidence="8">
    <location>
        <begin position="61"/>
        <end position="82"/>
    </location>
</feature>
<evidence type="ECO:0000313" key="11">
    <source>
        <dbReference type="Proteomes" id="UP000198327"/>
    </source>
</evidence>
<dbReference type="GO" id="GO:0005886">
    <property type="term" value="C:plasma membrane"/>
    <property type="evidence" value="ECO:0007669"/>
    <property type="project" value="UniProtKB-SubCell"/>
</dbReference>
<evidence type="ECO:0000256" key="6">
    <source>
        <dbReference type="ARBA" id="ARBA00023136"/>
    </source>
</evidence>
<evidence type="ECO:0000256" key="7">
    <source>
        <dbReference type="SAM" id="MobiDB-lite"/>
    </source>
</evidence>
<feature type="transmembrane region" description="Helical" evidence="8">
    <location>
        <begin position="152"/>
        <end position="170"/>
    </location>
</feature>
<dbReference type="PRINTS" id="PR01036">
    <property type="entry name" value="TCRTETB"/>
</dbReference>
<proteinExistence type="predicted"/>
<evidence type="ECO:0000259" key="9">
    <source>
        <dbReference type="PROSITE" id="PS50850"/>
    </source>
</evidence>
<dbReference type="PANTHER" id="PTHR42718:SF46">
    <property type="entry name" value="BLR6921 PROTEIN"/>
    <property type="match status" value="1"/>
</dbReference>
<feature type="transmembrane region" description="Helical" evidence="8">
    <location>
        <begin position="318"/>
        <end position="338"/>
    </location>
</feature>
<dbReference type="PANTHER" id="PTHR42718">
    <property type="entry name" value="MAJOR FACILITATOR SUPERFAMILY MULTIDRUG TRANSPORTER MFSC"/>
    <property type="match status" value="1"/>
</dbReference>
<feature type="transmembrane region" description="Helical" evidence="8">
    <location>
        <begin position="94"/>
        <end position="113"/>
    </location>
</feature>
<feature type="transmembrane region" description="Helical" evidence="8">
    <location>
        <begin position="212"/>
        <end position="234"/>
    </location>
</feature>
<reference evidence="11" key="1">
    <citation type="submission" date="2017-06" db="EMBL/GenBank/DDBJ databases">
        <authorList>
            <person name="Varghese N."/>
            <person name="Submissions S."/>
        </authorList>
    </citation>
    <scope>NUCLEOTIDE SEQUENCE [LARGE SCALE GENOMIC DNA]</scope>
    <source>
        <strain evidence="11">JCM 23211</strain>
    </source>
</reference>
<feature type="transmembrane region" description="Helical" evidence="8">
    <location>
        <begin position="350"/>
        <end position="370"/>
    </location>
</feature>
<protein>
    <submittedName>
        <fullName evidence="10">Drug resistance transporter, EmrB/QacA subfamily</fullName>
    </submittedName>
</protein>
<dbReference type="Pfam" id="PF07690">
    <property type="entry name" value="MFS_1"/>
    <property type="match status" value="1"/>
</dbReference>
<dbReference type="Proteomes" id="UP000198327">
    <property type="component" value="Unassembled WGS sequence"/>
</dbReference>
<name>A0A239MCS2_9NOCA</name>
<keyword evidence="2" id="KW-0813">Transport</keyword>
<keyword evidence="5 8" id="KW-1133">Transmembrane helix</keyword>
<keyword evidence="11" id="KW-1185">Reference proteome</keyword>
<organism evidence="10 11">
    <name type="scientific">Rhodococcoides kyotonense</name>
    <dbReference type="NCBI Taxonomy" id="398843"/>
    <lineage>
        <taxon>Bacteria</taxon>
        <taxon>Bacillati</taxon>
        <taxon>Actinomycetota</taxon>
        <taxon>Actinomycetes</taxon>
        <taxon>Mycobacteriales</taxon>
        <taxon>Nocardiaceae</taxon>
        <taxon>Rhodococcoides</taxon>
    </lineage>
</organism>
<dbReference type="InterPro" id="IPR036259">
    <property type="entry name" value="MFS_trans_sf"/>
</dbReference>
<evidence type="ECO:0000256" key="1">
    <source>
        <dbReference type="ARBA" id="ARBA00004651"/>
    </source>
</evidence>
<evidence type="ECO:0000256" key="4">
    <source>
        <dbReference type="ARBA" id="ARBA00022692"/>
    </source>
</evidence>
<keyword evidence="3" id="KW-1003">Cell membrane</keyword>
<dbReference type="InterPro" id="IPR004638">
    <property type="entry name" value="EmrB-like"/>
</dbReference>
<feature type="transmembrane region" description="Helical" evidence="8">
    <location>
        <begin position="285"/>
        <end position="306"/>
    </location>
</feature>
<feature type="transmembrane region" description="Helical" evidence="8">
    <location>
        <begin position="415"/>
        <end position="435"/>
    </location>
</feature>